<reference evidence="3 4" key="1">
    <citation type="submission" date="2017-08" db="EMBL/GenBank/DDBJ databases">
        <title>WGS of Clinical strains of the CDC Group NO-1 linked to zoonotic infections in humans.</title>
        <authorList>
            <person name="Bernier A.-M."/>
            <person name="Bernard K."/>
        </authorList>
    </citation>
    <scope>NUCLEOTIDE SEQUENCE [LARGE SCALE GENOMIC DNA]</scope>
    <source>
        <strain evidence="3 4">NML03-0146</strain>
    </source>
</reference>
<dbReference type="Pfam" id="PF03929">
    <property type="entry name" value="PepSY_TM"/>
    <property type="match status" value="1"/>
</dbReference>
<feature type="transmembrane region" description="Helical" evidence="2">
    <location>
        <begin position="227"/>
        <end position="251"/>
    </location>
</feature>
<gene>
    <name evidence="3" type="ORF">CK620_10415</name>
</gene>
<dbReference type="InterPro" id="IPR005625">
    <property type="entry name" value="PepSY-ass_TM"/>
</dbReference>
<feature type="region of interest" description="Disordered" evidence="1">
    <location>
        <begin position="558"/>
        <end position="584"/>
    </location>
</feature>
<feature type="transmembrane region" description="Helical" evidence="2">
    <location>
        <begin position="390"/>
        <end position="412"/>
    </location>
</feature>
<dbReference type="AlphaFoldDB" id="A0A2A2A8G5"/>
<evidence type="ECO:0000313" key="3">
    <source>
        <dbReference type="EMBL" id="PAT34057.1"/>
    </source>
</evidence>
<feature type="transmembrane region" description="Helical" evidence="2">
    <location>
        <begin position="464"/>
        <end position="484"/>
    </location>
</feature>
<keyword evidence="2" id="KW-1133">Transmembrane helix</keyword>
<comment type="caution">
    <text evidence="3">The sequence shown here is derived from an EMBL/GenBank/DDBJ whole genome shotgun (WGS) entry which is preliminary data.</text>
</comment>
<feature type="compositionally biased region" description="Low complexity" evidence="1">
    <location>
        <begin position="564"/>
        <end position="584"/>
    </location>
</feature>
<feature type="transmembrane region" description="Helical" evidence="2">
    <location>
        <begin position="524"/>
        <end position="547"/>
    </location>
</feature>
<evidence type="ECO:0000256" key="1">
    <source>
        <dbReference type="SAM" id="MobiDB-lite"/>
    </source>
</evidence>
<keyword evidence="2" id="KW-0812">Transmembrane</keyword>
<dbReference type="PANTHER" id="PTHR34219:SF4">
    <property type="entry name" value="PEPSY DOMAIN-CONTAINING PROTEIN"/>
    <property type="match status" value="1"/>
</dbReference>
<evidence type="ECO:0000256" key="2">
    <source>
        <dbReference type="SAM" id="Phobius"/>
    </source>
</evidence>
<name>A0A2A2A8G5_9BURK</name>
<feature type="transmembrane region" description="Helical" evidence="2">
    <location>
        <begin position="491"/>
        <end position="512"/>
    </location>
</feature>
<accession>A0A2A2A8G5</accession>
<dbReference type="Proteomes" id="UP000217999">
    <property type="component" value="Unassembled WGS sequence"/>
</dbReference>
<protein>
    <submittedName>
        <fullName evidence="3">Peptidase</fullName>
    </submittedName>
</protein>
<sequence length="584" mass="63244">MSAHAAARPGAPAAPDACTAASQSKARKAPAASSRGLRQSMADLHTWAGLLVGWVLYAMFLTGSVSYFREEISLYLRPELQAPGVAGATAAPTPGQTAQLVLDAVLARAPDTPQIGITLPTARNPGASAYWMPANGQRGDWGNAVFDAHGQSHSLRQTEGGDFFYGFHFNLHYVPILWGRWIAGFCAMFMLVAIVSGVITHKKIFADFFTFRWGKGQRSWLDAHNGLSVLGLPFHFMITYSGLVMLMTLYMPWGEQLALNEQERAQAMQSFSAWRPPAPPQPDAATVPTVPLAPLVAQAQQHWAGQGQDEDQTQGLAGQVLVNNPGQANARIIVSRSAAGRVSDHPRYLVFDGSDGRLLESHDSAAPAAQTRGVLYGLHMGRFADGTLRWLYFLTSLAGTAMVGSGLVLWTVKRRTRLPDPARPHIGFALVERLNIAAIAGLSVAMAGFFWLNRLLPLGLAQRAQWEIHGFFIVWALALLYACLRPAKRAWVELLALAAALLALVPLLNALLTERHLLRSLVQADWVFAGLELALLAFAALHAQLAWRTARHQSRALARKPARRQPSPVASRAAASAAPRSAQA</sequence>
<feature type="transmembrane region" description="Helical" evidence="2">
    <location>
        <begin position="178"/>
        <end position="199"/>
    </location>
</feature>
<evidence type="ECO:0000313" key="4">
    <source>
        <dbReference type="Proteomes" id="UP000217999"/>
    </source>
</evidence>
<feature type="transmembrane region" description="Helical" evidence="2">
    <location>
        <begin position="433"/>
        <end position="452"/>
    </location>
</feature>
<proteinExistence type="predicted"/>
<organism evidence="3 4">
    <name type="scientific">Vandammella animalimorsus</name>
    <dbReference type="NCBI Taxonomy" id="2029117"/>
    <lineage>
        <taxon>Bacteria</taxon>
        <taxon>Pseudomonadati</taxon>
        <taxon>Pseudomonadota</taxon>
        <taxon>Betaproteobacteria</taxon>
        <taxon>Burkholderiales</taxon>
        <taxon>Comamonadaceae</taxon>
        <taxon>Vandammella</taxon>
    </lineage>
</organism>
<dbReference type="PANTHER" id="PTHR34219">
    <property type="entry name" value="IRON-REGULATED INNER MEMBRANE PROTEIN-RELATED"/>
    <property type="match status" value="1"/>
</dbReference>
<dbReference type="EMBL" id="NSJF01000005">
    <property type="protein sequence ID" value="PAT34057.1"/>
    <property type="molecule type" value="Genomic_DNA"/>
</dbReference>
<feature type="transmembrane region" description="Helical" evidence="2">
    <location>
        <begin position="44"/>
        <end position="68"/>
    </location>
</feature>
<keyword evidence="2" id="KW-0472">Membrane</keyword>